<comment type="caution">
    <text evidence="3">The sequence shown here is derived from an EMBL/GenBank/DDBJ whole genome shotgun (WGS) entry which is preliminary data.</text>
</comment>
<dbReference type="PANTHER" id="PTHR24373">
    <property type="entry name" value="SLIT RELATED LEUCINE-RICH REPEAT NEURONAL PROTEIN"/>
    <property type="match status" value="1"/>
</dbReference>
<feature type="signal peptide" evidence="2">
    <location>
        <begin position="1"/>
        <end position="18"/>
    </location>
</feature>
<dbReference type="PANTHER" id="PTHR24373:SF275">
    <property type="entry name" value="TIR DOMAIN-CONTAINING PROTEIN"/>
    <property type="match status" value="1"/>
</dbReference>
<reference evidence="3 4" key="1">
    <citation type="journal article" date="2024" name="BMC Genomics">
        <title>De novo assembly and annotation of Popillia japonica's genome with initial clues to its potential as an invasive pest.</title>
        <authorList>
            <person name="Cucini C."/>
            <person name="Boschi S."/>
            <person name="Funari R."/>
            <person name="Cardaioli E."/>
            <person name="Iannotti N."/>
            <person name="Marturano G."/>
            <person name="Paoli F."/>
            <person name="Bruttini M."/>
            <person name="Carapelli A."/>
            <person name="Frati F."/>
            <person name="Nardi F."/>
        </authorList>
    </citation>
    <scope>NUCLEOTIDE SEQUENCE [LARGE SCALE GENOMIC DNA]</scope>
    <source>
        <strain evidence="3">DMR45628</strain>
    </source>
</reference>
<dbReference type="EMBL" id="JASPKY010000041">
    <property type="protein sequence ID" value="KAK9746330.1"/>
    <property type="molecule type" value="Genomic_DNA"/>
</dbReference>
<dbReference type="Pfam" id="PF13306">
    <property type="entry name" value="LRR_5"/>
    <property type="match status" value="1"/>
</dbReference>
<protein>
    <submittedName>
        <fullName evidence="3">BspA type Leucine rich repeat region (6 copies)</fullName>
    </submittedName>
</protein>
<keyword evidence="4" id="KW-1185">Reference proteome</keyword>
<evidence type="ECO:0000313" key="4">
    <source>
        <dbReference type="Proteomes" id="UP001458880"/>
    </source>
</evidence>
<dbReference type="InterPro" id="IPR026906">
    <property type="entry name" value="LRR_5"/>
</dbReference>
<dbReference type="Gene3D" id="3.80.10.10">
    <property type="entry name" value="Ribonuclease Inhibitor"/>
    <property type="match status" value="1"/>
</dbReference>
<dbReference type="SUPFAM" id="SSF52058">
    <property type="entry name" value="L domain-like"/>
    <property type="match status" value="1"/>
</dbReference>
<sequence length="199" mass="23258">MFKPNSYVIIAFIFTTAASVLRENKYIAYVDEVPTLLPNPRNYTTIFILDTHVAVLQPPYLSNLENVKELVLGNARYLREIKKGVLDNSNLQRLKVYISRLKRIDDDALDNMPKLVQVSLIYGRLVKISSKWFRNSHNVEEFILSHNRVRSLTRVVFRNIYNVKYLSLRGIHFEPQSSAFTNESGLQEYLQREISEFRS</sequence>
<gene>
    <name evidence="3" type="ORF">QE152_g6273</name>
</gene>
<feature type="chain" id="PRO_5043385260" evidence="2">
    <location>
        <begin position="19"/>
        <end position="199"/>
    </location>
</feature>
<keyword evidence="1 2" id="KW-0732">Signal</keyword>
<evidence type="ECO:0000256" key="1">
    <source>
        <dbReference type="ARBA" id="ARBA00022729"/>
    </source>
</evidence>
<proteinExistence type="predicted"/>
<accession>A0AAW1MJA7</accession>
<organism evidence="3 4">
    <name type="scientific">Popillia japonica</name>
    <name type="common">Japanese beetle</name>
    <dbReference type="NCBI Taxonomy" id="7064"/>
    <lineage>
        <taxon>Eukaryota</taxon>
        <taxon>Metazoa</taxon>
        <taxon>Ecdysozoa</taxon>
        <taxon>Arthropoda</taxon>
        <taxon>Hexapoda</taxon>
        <taxon>Insecta</taxon>
        <taxon>Pterygota</taxon>
        <taxon>Neoptera</taxon>
        <taxon>Endopterygota</taxon>
        <taxon>Coleoptera</taxon>
        <taxon>Polyphaga</taxon>
        <taxon>Scarabaeiformia</taxon>
        <taxon>Scarabaeidae</taxon>
        <taxon>Rutelinae</taxon>
        <taxon>Popillia</taxon>
    </lineage>
</organism>
<dbReference type="InterPro" id="IPR050328">
    <property type="entry name" value="Dev_Immune_Receptor"/>
</dbReference>
<name>A0AAW1MJA7_POPJA</name>
<dbReference type="Proteomes" id="UP001458880">
    <property type="component" value="Unassembled WGS sequence"/>
</dbReference>
<dbReference type="AlphaFoldDB" id="A0AAW1MJA7"/>
<dbReference type="InterPro" id="IPR032675">
    <property type="entry name" value="LRR_dom_sf"/>
</dbReference>
<evidence type="ECO:0000256" key="2">
    <source>
        <dbReference type="SAM" id="SignalP"/>
    </source>
</evidence>
<evidence type="ECO:0000313" key="3">
    <source>
        <dbReference type="EMBL" id="KAK9746330.1"/>
    </source>
</evidence>